<dbReference type="Gene3D" id="3.40.430.10">
    <property type="entry name" value="Dihydrofolate Reductase, subunit A"/>
    <property type="match status" value="1"/>
</dbReference>
<reference evidence="2 3" key="1">
    <citation type="submission" date="2019-02" db="EMBL/GenBank/DDBJ databases">
        <title>Genomic Encyclopedia of Type Strains, Phase IV (KMG-IV): sequencing the most valuable type-strain genomes for metagenomic binning, comparative biology and taxonomic classification.</title>
        <authorList>
            <person name="Goeker M."/>
        </authorList>
    </citation>
    <scope>NUCLEOTIDE SEQUENCE [LARGE SCALE GENOMIC DNA]</scope>
    <source>
        <strain evidence="2 3">DSM 18116</strain>
    </source>
</reference>
<organism evidence="2 3">
    <name type="scientific">Pseudobacter ginsenosidimutans</name>
    <dbReference type="NCBI Taxonomy" id="661488"/>
    <lineage>
        <taxon>Bacteria</taxon>
        <taxon>Pseudomonadati</taxon>
        <taxon>Bacteroidota</taxon>
        <taxon>Chitinophagia</taxon>
        <taxon>Chitinophagales</taxon>
        <taxon>Chitinophagaceae</taxon>
        <taxon>Pseudobacter</taxon>
    </lineage>
</organism>
<dbReference type="RefSeq" id="WP_130544279.1">
    <property type="nucleotide sequence ID" value="NZ_CP042431.1"/>
</dbReference>
<protein>
    <submittedName>
        <fullName evidence="2">Dihydrofolate reductase</fullName>
    </submittedName>
</protein>
<accession>A0A4Q7MDJ6</accession>
<dbReference type="Pfam" id="PF01872">
    <property type="entry name" value="RibD_C"/>
    <property type="match status" value="1"/>
</dbReference>
<dbReference type="AlphaFoldDB" id="A0A4Q7MDJ6"/>
<gene>
    <name evidence="2" type="ORF">EV199_5792</name>
</gene>
<evidence type="ECO:0000313" key="3">
    <source>
        <dbReference type="Proteomes" id="UP000293874"/>
    </source>
</evidence>
<dbReference type="OrthoDB" id="195113at2"/>
<feature type="domain" description="Bacterial bifunctional deaminase-reductase C-terminal" evidence="1">
    <location>
        <begin position="3"/>
        <end position="177"/>
    </location>
</feature>
<dbReference type="GO" id="GO:0008703">
    <property type="term" value="F:5-amino-6-(5-phosphoribosylamino)uracil reductase activity"/>
    <property type="evidence" value="ECO:0007669"/>
    <property type="project" value="InterPro"/>
</dbReference>
<dbReference type="GO" id="GO:0009231">
    <property type="term" value="P:riboflavin biosynthetic process"/>
    <property type="evidence" value="ECO:0007669"/>
    <property type="project" value="InterPro"/>
</dbReference>
<dbReference type="PANTHER" id="PTHR38011">
    <property type="entry name" value="DIHYDROFOLATE REDUCTASE FAMILY PROTEIN (AFU_ORTHOLOGUE AFUA_8G06820)"/>
    <property type="match status" value="1"/>
</dbReference>
<sequence length="184" mass="20172">MRKLSVFNFTTVNGFCEGPGGDISWNIHDTEETDHAKTGLQADNILLFGRKTWQMMAGFWPTPMAMEQMPEVAAGMNRAEKIVFSNTLKDANWNNSRIIGGDIGKVIRELKATPGKDLTILGSGSIVTHFTDLGLIDAWQIMINPVALGKGTPMFHGIKSKLNLKLVNSSIKKNGLVVLDYIPA</sequence>
<evidence type="ECO:0000313" key="2">
    <source>
        <dbReference type="EMBL" id="RZS65038.1"/>
    </source>
</evidence>
<comment type="caution">
    <text evidence="2">The sequence shown here is derived from an EMBL/GenBank/DDBJ whole genome shotgun (WGS) entry which is preliminary data.</text>
</comment>
<dbReference type="EMBL" id="SGXA01000006">
    <property type="protein sequence ID" value="RZS65038.1"/>
    <property type="molecule type" value="Genomic_DNA"/>
</dbReference>
<name>A0A4Q7MDJ6_9BACT</name>
<dbReference type="InterPro" id="IPR024072">
    <property type="entry name" value="DHFR-like_dom_sf"/>
</dbReference>
<dbReference type="InterPro" id="IPR002734">
    <property type="entry name" value="RibDG_C"/>
</dbReference>
<dbReference type="SUPFAM" id="SSF53597">
    <property type="entry name" value="Dihydrofolate reductase-like"/>
    <property type="match status" value="1"/>
</dbReference>
<keyword evidence="3" id="KW-1185">Reference proteome</keyword>
<evidence type="ECO:0000259" key="1">
    <source>
        <dbReference type="Pfam" id="PF01872"/>
    </source>
</evidence>
<dbReference type="Proteomes" id="UP000293874">
    <property type="component" value="Unassembled WGS sequence"/>
</dbReference>
<proteinExistence type="predicted"/>
<dbReference type="InterPro" id="IPR050765">
    <property type="entry name" value="Riboflavin_Biosynth_HTPR"/>
</dbReference>
<dbReference type="PANTHER" id="PTHR38011:SF11">
    <property type="entry name" value="2,5-DIAMINO-6-RIBOSYLAMINO-4(3H)-PYRIMIDINONE 5'-PHOSPHATE REDUCTASE"/>
    <property type="match status" value="1"/>
</dbReference>